<keyword evidence="1" id="KW-0175">Coiled coil</keyword>
<evidence type="ECO:0000313" key="3">
    <source>
        <dbReference type="Proteomes" id="UP000637632"/>
    </source>
</evidence>
<name>A0ABR6XL48_9BURK</name>
<sequence length="327" mass="36225">MARTPKAQAADVKIDAGIPAAHQEHVEIASDLAVITQGYSNDRDLVNQLLGQAQMADAFAKFSVTVTTSKLAYVKENKLYQALSGKQTGNGYQFSGTWDEFCGLLGVSREKVDLDIANLKSFGEDALESMSRMGIGYREMRQYRKLPDDEKTALLEVAKSGDKEAFIDLAESLVTKHAKEKEALISKVADLEADQKATEKVLTEKNKKLDQVQTSLEKLQLRTSSWDERVAPFKEEITQRQSIIDEAVARHLQAVEALDAWTNSELAQQPDYDPENAAAMPTEVLTVLLHLSDAVERTATLVANAQHELRLRFGGYIDEARQQLLAA</sequence>
<reference evidence="2 3" key="1">
    <citation type="submission" date="2020-08" db="EMBL/GenBank/DDBJ databases">
        <title>Novel species isolated from subtropical streams in China.</title>
        <authorList>
            <person name="Lu H."/>
        </authorList>
    </citation>
    <scope>NUCLEOTIDE SEQUENCE [LARGE SCALE GENOMIC DNA]</scope>
    <source>
        <strain evidence="2 3">CCTCC AB 2015119</strain>
    </source>
</reference>
<evidence type="ECO:0000313" key="2">
    <source>
        <dbReference type="EMBL" id="MBC3813076.1"/>
    </source>
</evidence>
<proteinExistence type="predicted"/>
<dbReference type="Proteomes" id="UP000637632">
    <property type="component" value="Unassembled WGS sequence"/>
</dbReference>
<feature type="coiled-coil region" evidence="1">
    <location>
        <begin position="174"/>
        <end position="222"/>
    </location>
</feature>
<protein>
    <submittedName>
        <fullName evidence="2">Uncharacterized protein</fullName>
    </submittedName>
</protein>
<dbReference type="RefSeq" id="WP_190481030.1">
    <property type="nucleotide sequence ID" value="NZ_JACOFT010000007.1"/>
</dbReference>
<comment type="caution">
    <text evidence="2">The sequence shown here is derived from an EMBL/GenBank/DDBJ whole genome shotgun (WGS) entry which is preliminary data.</text>
</comment>
<accession>A0ABR6XL48</accession>
<organism evidence="2 3">
    <name type="scientific">Undibacterium aquatile</name>
    <dbReference type="NCBI Taxonomy" id="1537398"/>
    <lineage>
        <taxon>Bacteria</taxon>
        <taxon>Pseudomonadati</taxon>
        <taxon>Pseudomonadota</taxon>
        <taxon>Betaproteobacteria</taxon>
        <taxon>Burkholderiales</taxon>
        <taxon>Oxalobacteraceae</taxon>
        <taxon>Undibacterium</taxon>
    </lineage>
</organism>
<dbReference type="EMBL" id="JACOFT010000007">
    <property type="protein sequence ID" value="MBC3813076.1"/>
    <property type="molecule type" value="Genomic_DNA"/>
</dbReference>
<gene>
    <name evidence="2" type="ORF">H8K26_16665</name>
</gene>
<keyword evidence="3" id="KW-1185">Reference proteome</keyword>
<evidence type="ECO:0000256" key="1">
    <source>
        <dbReference type="SAM" id="Coils"/>
    </source>
</evidence>